<dbReference type="AlphaFoldDB" id="W7XAN2"/>
<organism evidence="1 2">
    <name type="scientific">Tetrahymena thermophila (strain SB210)</name>
    <dbReference type="NCBI Taxonomy" id="312017"/>
    <lineage>
        <taxon>Eukaryota</taxon>
        <taxon>Sar</taxon>
        <taxon>Alveolata</taxon>
        <taxon>Ciliophora</taxon>
        <taxon>Intramacronucleata</taxon>
        <taxon>Oligohymenophorea</taxon>
        <taxon>Hymenostomatida</taxon>
        <taxon>Tetrahymenina</taxon>
        <taxon>Tetrahymenidae</taxon>
        <taxon>Tetrahymena</taxon>
    </lineage>
</organism>
<sequence length="66" mass="7815">MTINILKIFKAIFLNKPSKIPFLNSSNLSLKHFLSRRGQNTVLQNRLRKRSIGIQIFMIYTKTQFF</sequence>
<dbReference type="GeneID" id="24439494"/>
<dbReference type="Proteomes" id="UP000009168">
    <property type="component" value="Unassembled WGS sequence"/>
</dbReference>
<accession>W7XAN2</accession>
<evidence type="ECO:0000313" key="2">
    <source>
        <dbReference type="Proteomes" id="UP000009168"/>
    </source>
</evidence>
<proteinExistence type="predicted"/>
<dbReference type="KEGG" id="tet:TTHERM_000539032"/>
<evidence type="ECO:0000313" key="1">
    <source>
        <dbReference type="EMBL" id="EWS76425.1"/>
    </source>
</evidence>
<reference evidence="2" key="1">
    <citation type="journal article" date="2006" name="PLoS Biol.">
        <title>Macronuclear genome sequence of the ciliate Tetrahymena thermophila, a model eukaryote.</title>
        <authorList>
            <person name="Eisen J.A."/>
            <person name="Coyne R.S."/>
            <person name="Wu M."/>
            <person name="Wu D."/>
            <person name="Thiagarajan M."/>
            <person name="Wortman J.R."/>
            <person name="Badger J.H."/>
            <person name="Ren Q."/>
            <person name="Amedeo P."/>
            <person name="Jones K.M."/>
            <person name="Tallon L.J."/>
            <person name="Delcher A.L."/>
            <person name="Salzberg S.L."/>
            <person name="Silva J.C."/>
            <person name="Haas B.J."/>
            <person name="Majoros W.H."/>
            <person name="Farzad M."/>
            <person name="Carlton J.M."/>
            <person name="Smith R.K. Jr."/>
            <person name="Garg J."/>
            <person name="Pearlman R.E."/>
            <person name="Karrer K.M."/>
            <person name="Sun L."/>
            <person name="Manning G."/>
            <person name="Elde N.C."/>
            <person name="Turkewitz A.P."/>
            <person name="Asai D.J."/>
            <person name="Wilkes D.E."/>
            <person name="Wang Y."/>
            <person name="Cai H."/>
            <person name="Collins K."/>
            <person name="Stewart B.A."/>
            <person name="Lee S.R."/>
            <person name="Wilamowska K."/>
            <person name="Weinberg Z."/>
            <person name="Ruzzo W.L."/>
            <person name="Wloga D."/>
            <person name="Gaertig J."/>
            <person name="Frankel J."/>
            <person name="Tsao C.-C."/>
            <person name="Gorovsky M.A."/>
            <person name="Keeling P.J."/>
            <person name="Waller R.F."/>
            <person name="Patron N.J."/>
            <person name="Cherry J.M."/>
            <person name="Stover N.A."/>
            <person name="Krieger C.J."/>
            <person name="del Toro C."/>
            <person name="Ryder H.F."/>
            <person name="Williamson S.C."/>
            <person name="Barbeau R.A."/>
            <person name="Hamilton E.P."/>
            <person name="Orias E."/>
        </authorList>
    </citation>
    <scope>NUCLEOTIDE SEQUENCE [LARGE SCALE GENOMIC DNA]</scope>
    <source>
        <strain evidence="2">SB210</strain>
    </source>
</reference>
<keyword evidence="2" id="KW-1185">Reference proteome</keyword>
<dbReference type="EMBL" id="GG662849">
    <property type="protein sequence ID" value="EWS76425.1"/>
    <property type="molecule type" value="Genomic_DNA"/>
</dbReference>
<name>W7XAN2_TETTS</name>
<gene>
    <name evidence="1" type="ORF">TTHERM_000539032</name>
</gene>
<protein>
    <submittedName>
        <fullName evidence="1">Uncharacterized protein</fullName>
    </submittedName>
</protein>
<dbReference type="RefSeq" id="XP_012651049.1">
    <property type="nucleotide sequence ID" value="XM_012795595.1"/>
</dbReference>
<dbReference type="InParanoid" id="W7XAN2"/>